<dbReference type="Pfam" id="PF10366">
    <property type="entry name" value="Vps39_1"/>
    <property type="match status" value="1"/>
</dbReference>
<dbReference type="GO" id="GO:0006914">
    <property type="term" value="P:autophagy"/>
    <property type="evidence" value="ECO:0007669"/>
    <property type="project" value="TreeGrafter"/>
</dbReference>
<dbReference type="GeneID" id="105051515"/>
<dbReference type="OrthoDB" id="10258882at2759"/>
<dbReference type="InterPro" id="IPR019453">
    <property type="entry name" value="VPS39/TGFA1_Znf"/>
</dbReference>
<dbReference type="GO" id="GO:0016020">
    <property type="term" value="C:membrane"/>
    <property type="evidence" value="ECO:0007669"/>
    <property type="project" value="TreeGrafter"/>
</dbReference>
<protein>
    <submittedName>
        <fullName evidence="3">Vacuolar sorting protein 3</fullName>
    </submittedName>
</protein>
<dbReference type="GO" id="GO:0005737">
    <property type="term" value="C:cytoplasm"/>
    <property type="evidence" value="ECO:0007669"/>
    <property type="project" value="TreeGrafter"/>
</dbReference>
<dbReference type="PANTHER" id="PTHR12894:SF43">
    <property type="entry name" value="VACUOLAR SORTING PROTEIN 3"/>
    <property type="match status" value="1"/>
</dbReference>
<dbReference type="InterPro" id="IPR019452">
    <property type="entry name" value="VPS39/TGF_beta_rcpt-assoc_1"/>
</dbReference>
<dbReference type="RefSeq" id="XP_010930300.1">
    <property type="nucleotide sequence ID" value="XM_010931998.3"/>
</dbReference>
<dbReference type="InterPro" id="IPR001180">
    <property type="entry name" value="CNH_dom"/>
</dbReference>
<evidence type="ECO:0000313" key="2">
    <source>
        <dbReference type="Proteomes" id="UP000504607"/>
    </source>
</evidence>
<dbReference type="Pfam" id="PF10367">
    <property type="entry name" value="zf-Vps39_C"/>
    <property type="match status" value="1"/>
</dbReference>
<name>A0A6I9RPK9_ELAGV</name>
<dbReference type="GO" id="GO:0034058">
    <property type="term" value="P:endosomal vesicle fusion"/>
    <property type="evidence" value="ECO:0007669"/>
    <property type="project" value="TreeGrafter"/>
</dbReference>
<evidence type="ECO:0000259" key="1">
    <source>
        <dbReference type="PROSITE" id="PS50219"/>
    </source>
</evidence>
<dbReference type="PANTHER" id="PTHR12894">
    <property type="entry name" value="CNH DOMAIN CONTAINING"/>
    <property type="match status" value="1"/>
</dbReference>
<keyword evidence="2" id="KW-1185">Reference proteome</keyword>
<accession>A0A6I9RPK9</accession>
<dbReference type="PROSITE" id="PS50219">
    <property type="entry name" value="CNH"/>
    <property type="match status" value="1"/>
</dbReference>
<proteinExistence type="predicted"/>
<gene>
    <name evidence="3" type="primary">LOC105051515</name>
</gene>
<dbReference type="Proteomes" id="UP000504607">
    <property type="component" value="Chromosome 9"/>
</dbReference>
<organism evidence="2 3">
    <name type="scientific">Elaeis guineensis var. tenera</name>
    <name type="common">Oil palm</name>
    <dbReference type="NCBI Taxonomy" id="51953"/>
    <lineage>
        <taxon>Eukaryota</taxon>
        <taxon>Viridiplantae</taxon>
        <taxon>Streptophyta</taxon>
        <taxon>Embryophyta</taxon>
        <taxon>Tracheophyta</taxon>
        <taxon>Spermatophyta</taxon>
        <taxon>Magnoliopsida</taxon>
        <taxon>Liliopsida</taxon>
        <taxon>Arecaceae</taxon>
        <taxon>Arecoideae</taxon>
        <taxon>Cocoseae</taxon>
        <taxon>Elaeidinae</taxon>
        <taxon>Elaeis</taxon>
    </lineage>
</organism>
<reference evidence="3" key="1">
    <citation type="submission" date="2025-08" db="UniProtKB">
        <authorList>
            <consortium name="RefSeq"/>
        </authorList>
    </citation>
    <scope>IDENTIFICATION</scope>
</reference>
<dbReference type="AlphaFoldDB" id="A0A6I9RPK9"/>
<dbReference type="KEGG" id="egu:105051515"/>
<dbReference type="FunCoup" id="A0A6I9RPK9">
    <property type="interactions" value="1386"/>
</dbReference>
<dbReference type="InParanoid" id="A0A6I9RPK9"/>
<feature type="domain" description="CNH" evidence="1">
    <location>
        <begin position="31"/>
        <end position="381"/>
    </location>
</feature>
<sequence length="1028" mass="113696">MESIRSKDRAVIEAFAEFDPAKSAGFPPSVPLTIRCVSVFAASDSQTLVYIGTGGGKIILVLLNPSSTLSSAPNPATVNGNGKDSPGSGVDSTEAVEFLKAVSVSNRLIESIHVLSEIGKVLVLSDGFLFLLDLFLAQPVRKLGFIKDVTAVSKRIPCPESSSSDPLGDGVPKGEILRTGQKFFQKLGGGIRANGIGSRISEPHRGGANSCIIAVAAGKRLVLIEFFLPGSGDVDSDSGGVSVLQKEILGIDGVRTMAWLGDSIIVGTSDGYILFSTSAGKSTPIFMLPDSSGPPRLKSLWRSKEVLLLVDNVGVVVDRLGQPVGGSLIFQYIPESIAEMSSYVIVARDGRVDLYRKKTGANVQSLSFAKDGVGSCIVAIDDRGSGEVVVVATPYKALCFCKVSPEEQIKNLLRKKNYKEAICLMEEFESEGEMTKEMLSFVHAQVGFLLLFDLHFEDAVNHFLLSETMQPSEIFPFIMQDPNRWSQLVPRNRYWGLHPPPMPLEQVIDDGLVAIQRSMFLRKAGVDTVADEDFLLNPPSRAELLESAIKNIIRYLCISRDKDLILPVKEGVDTLLMYLYRALNLVGDMEKLASSQNSCVVEELESLLDDSGHLRTLAFLYASKGMCSKALTIWRILARNYSTGLWKDPAASAECDSLDISTDSISGQKSAASEAAKLLQESSDQDLVLEHLGWIADIDQEFAVMVLTSEKRVNQLSPEKVLAAVDPKKVEIQQRYLQWLIEDQDSDDTQFHTLYAVSLARSALEIVELDYSSEVNDARNHQEVILVSDVENANHCRYPVRERLQLFLQASDLYDPEEVLDVIEGSELWLEKAILYRKMGQETMVLQILALKLEDCEAAEQYCAEIGRNDAYMQLLDMYLDPLDGKEPMFKAAVRLLHNHGESLDPLQVLEKLSPEMPLQLAADIILRMLRARVHHHRQGQIVHNLSRAIRLDAQLARLEERSRHVQINDESICDSCHARLGTKLFAMYPDDSVVCYKCYRRQGESTSARGRNFKQDTVFKAGWLVSR</sequence>
<evidence type="ECO:0000313" key="3">
    <source>
        <dbReference type="RefSeq" id="XP_010930300.1"/>
    </source>
</evidence>
<dbReference type="InterPro" id="IPR032914">
    <property type="entry name" value="Vam6/VPS39/TRAP1"/>
</dbReference>